<dbReference type="Gene3D" id="3.40.50.300">
    <property type="entry name" value="P-loop containing nucleotide triphosphate hydrolases"/>
    <property type="match status" value="1"/>
</dbReference>
<dbReference type="AlphaFoldDB" id="A0A2V1PA34"/>
<proteinExistence type="predicted"/>
<dbReference type="OrthoDB" id="7705857at2"/>
<evidence type="ECO:0000313" key="1">
    <source>
        <dbReference type="EMBL" id="PWG18610.1"/>
    </source>
</evidence>
<name>A0A2V1PA34_9RHOB</name>
<evidence type="ECO:0008006" key="3">
    <source>
        <dbReference type="Google" id="ProtNLM"/>
    </source>
</evidence>
<accession>A0A2V1PA34</accession>
<sequence>MEGRRIVIHGGFHKTGTTSAQKFIFDNGPLIWPHAATVLPGRTRARVARHAVRYSVGNAQPDLNRFRRGLAEVLGGLNLGKRAVLISDENLSGRMPGREGQAGYGGAPDLMAAMVRVIRRFMEKDADIHFVFTTRDPEDWLRSTWMHNLRTSRLTLNFENYAEIHSDTADFDLVIQDIRAAVAPYPVHTARIEALADNPEGPAAPLIQLLGIPTEKRMRMGGLTRANIGPDPALAPQLLDLNRSSLANDVLMERKAALLDSLSPKT</sequence>
<comment type="caution">
    <text evidence="1">The sequence shown here is derived from an EMBL/GenBank/DDBJ whole genome shotgun (WGS) entry which is preliminary data.</text>
</comment>
<keyword evidence="2" id="KW-1185">Reference proteome</keyword>
<dbReference type="SUPFAM" id="SSF52540">
    <property type="entry name" value="P-loop containing nucleoside triphosphate hydrolases"/>
    <property type="match status" value="1"/>
</dbReference>
<dbReference type="RefSeq" id="WP_109385829.1">
    <property type="nucleotide sequence ID" value="NZ_QETF01000001.1"/>
</dbReference>
<dbReference type="InterPro" id="IPR027417">
    <property type="entry name" value="P-loop_NTPase"/>
</dbReference>
<gene>
    <name evidence="1" type="ORF">DFK10_01445</name>
</gene>
<evidence type="ECO:0000313" key="2">
    <source>
        <dbReference type="Proteomes" id="UP000245293"/>
    </source>
</evidence>
<organism evidence="1 2">
    <name type="scientific">Salibaculum griseiflavum</name>
    <dbReference type="NCBI Taxonomy" id="1914409"/>
    <lineage>
        <taxon>Bacteria</taxon>
        <taxon>Pseudomonadati</taxon>
        <taxon>Pseudomonadota</taxon>
        <taxon>Alphaproteobacteria</taxon>
        <taxon>Rhodobacterales</taxon>
        <taxon>Roseobacteraceae</taxon>
        <taxon>Salibaculum</taxon>
    </lineage>
</organism>
<reference evidence="2" key="1">
    <citation type="submission" date="2018-05" db="EMBL/GenBank/DDBJ databases">
        <authorList>
            <person name="Du Z."/>
            <person name="Wang X."/>
        </authorList>
    </citation>
    <scope>NUCLEOTIDE SEQUENCE [LARGE SCALE GENOMIC DNA]</scope>
    <source>
        <strain evidence="2">WDS4C29</strain>
    </source>
</reference>
<protein>
    <recommendedName>
        <fullName evidence="3">Sulfotransferase family protein</fullName>
    </recommendedName>
</protein>
<dbReference type="EMBL" id="QETF01000001">
    <property type="protein sequence ID" value="PWG18610.1"/>
    <property type="molecule type" value="Genomic_DNA"/>
</dbReference>
<dbReference type="Proteomes" id="UP000245293">
    <property type="component" value="Unassembled WGS sequence"/>
</dbReference>